<accession>A0ABY8VJI9</accession>
<dbReference type="PROSITE" id="PS50943">
    <property type="entry name" value="HTH_CROC1"/>
    <property type="match status" value="1"/>
</dbReference>
<reference evidence="3 4" key="1">
    <citation type="submission" date="2023-05" db="EMBL/GenBank/DDBJ databases">
        <title>Corynebacterium suedekumii sp. nov. and Corynebacterium breve sp. nov. isolated from raw cow's milk.</title>
        <authorList>
            <person name="Baer M.K."/>
            <person name="Mehl L."/>
            <person name="Hellmuth R."/>
            <person name="Marke G."/>
            <person name="Lipski A."/>
        </authorList>
    </citation>
    <scope>NUCLEOTIDE SEQUENCE [LARGE SCALE GENOMIC DNA]</scope>
    <source>
        <strain evidence="3 4">LM112</strain>
    </source>
</reference>
<dbReference type="SUPFAM" id="SSF47413">
    <property type="entry name" value="lambda repressor-like DNA-binding domains"/>
    <property type="match status" value="1"/>
</dbReference>
<feature type="region of interest" description="Disordered" evidence="1">
    <location>
        <begin position="1"/>
        <end position="24"/>
    </location>
</feature>
<dbReference type="Proteomes" id="UP001238805">
    <property type="component" value="Chromosome"/>
</dbReference>
<sequence>MTTLDELHQRRPVNRGRVEEHKQRMLAQVRASRLRELREATGLTQAQLAERIGVGQRQVSKIEHGDLDNAKIGTIRRYLEAVGGDLSIEYVRGDSRIQVA</sequence>
<feature type="domain" description="HTH cro/C1-type" evidence="2">
    <location>
        <begin position="34"/>
        <end position="91"/>
    </location>
</feature>
<dbReference type="Gene3D" id="1.10.260.40">
    <property type="entry name" value="lambda repressor-like DNA-binding domains"/>
    <property type="match status" value="1"/>
</dbReference>
<evidence type="ECO:0000313" key="4">
    <source>
        <dbReference type="Proteomes" id="UP001238805"/>
    </source>
</evidence>
<dbReference type="Pfam" id="PF13560">
    <property type="entry name" value="HTH_31"/>
    <property type="match status" value="1"/>
</dbReference>
<dbReference type="EMBL" id="CP126970">
    <property type="protein sequence ID" value="WIM69212.1"/>
    <property type="molecule type" value="Genomic_DNA"/>
</dbReference>
<dbReference type="InterPro" id="IPR001387">
    <property type="entry name" value="Cro/C1-type_HTH"/>
</dbReference>
<gene>
    <name evidence="3" type="ORF">QP029_07930</name>
</gene>
<dbReference type="CDD" id="cd00093">
    <property type="entry name" value="HTH_XRE"/>
    <property type="match status" value="1"/>
</dbReference>
<organism evidence="3 4">
    <name type="scientific">Corynebacterium suedekumii</name>
    <dbReference type="NCBI Taxonomy" id="3049801"/>
    <lineage>
        <taxon>Bacteria</taxon>
        <taxon>Bacillati</taxon>
        <taxon>Actinomycetota</taxon>
        <taxon>Actinomycetes</taxon>
        <taxon>Mycobacteriales</taxon>
        <taxon>Corynebacteriaceae</taxon>
        <taxon>Corynebacterium</taxon>
    </lineage>
</organism>
<proteinExistence type="predicted"/>
<keyword evidence="4" id="KW-1185">Reference proteome</keyword>
<dbReference type="SMART" id="SM00530">
    <property type="entry name" value="HTH_XRE"/>
    <property type="match status" value="1"/>
</dbReference>
<protein>
    <submittedName>
        <fullName evidence="3">Helix-turn-helix transcriptional regulator</fullName>
    </submittedName>
</protein>
<name>A0ABY8VJI9_9CORY</name>
<evidence type="ECO:0000259" key="2">
    <source>
        <dbReference type="PROSITE" id="PS50943"/>
    </source>
</evidence>
<dbReference type="InterPro" id="IPR010982">
    <property type="entry name" value="Lambda_DNA-bd_dom_sf"/>
</dbReference>
<dbReference type="RefSeq" id="WP_284873807.1">
    <property type="nucleotide sequence ID" value="NZ_CP126970.1"/>
</dbReference>
<evidence type="ECO:0000313" key="3">
    <source>
        <dbReference type="EMBL" id="WIM69212.1"/>
    </source>
</evidence>
<evidence type="ECO:0000256" key="1">
    <source>
        <dbReference type="SAM" id="MobiDB-lite"/>
    </source>
</evidence>